<sequence length="105" mass="11955">MPRIRPQDCGLYERRSPIRLHPRHQGEGLMPHLEPHHMTSVAEFENIVAHFMLNEEPSWSDDDATMFAVRLRRHLGSHGVGITLPPPPTLPKFMRAADPAAEMES</sequence>
<dbReference type="EMBL" id="KJ829260">
    <property type="protein sequence ID" value="AII28242.1"/>
    <property type="molecule type" value="Genomic_DNA"/>
</dbReference>
<evidence type="ECO:0000256" key="1">
    <source>
        <dbReference type="SAM" id="MobiDB-lite"/>
    </source>
</evidence>
<name>A0A076G7H8_BPMCO</name>
<reference evidence="2" key="1">
    <citation type="submission" date="2014-05" db="EMBL/GenBank/DDBJ databases">
        <authorList>
            <person name="Pacey E."/>
            <person name="Bowman C.A."/>
            <person name="Russell D.A."/>
            <person name="Pope W.H."/>
            <person name="Jacobs-Sera D."/>
            <person name="Hendrix R.W."/>
            <person name="Hatfull G.F."/>
        </authorList>
    </citation>
    <scope>NUCLEOTIDE SEQUENCE [LARGE SCALE GENOMIC DNA]</scope>
</reference>
<accession>A0A076G7H8</accession>
<proteinExistence type="predicted"/>
<evidence type="ECO:0000313" key="2">
    <source>
        <dbReference type="EMBL" id="AII28242.1"/>
    </source>
</evidence>
<gene>
    <name evidence="2" type="primary">3</name>
    <name evidence="2" type="ORF">PBI_YUNGJAMAL_3</name>
</gene>
<evidence type="ECO:0000313" key="3">
    <source>
        <dbReference type="Proteomes" id="UP000028668"/>
    </source>
</evidence>
<organism evidence="2 3">
    <name type="scientific">Mycobacterium phage YungJamal</name>
    <dbReference type="NCBI Taxonomy" id="1505226"/>
    <lineage>
        <taxon>Viruses</taxon>
        <taxon>Duplodnaviria</taxon>
        <taxon>Heunggongvirae</taxon>
        <taxon>Uroviricota</taxon>
        <taxon>Caudoviricetes</taxon>
        <taxon>Corndogvirus</taxon>
        <taxon>Mycobacterium phage Corndog</taxon>
    </lineage>
</organism>
<protein>
    <submittedName>
        <fullName evidence="2">Uncharacterized protein</fullName>
    </submittedName>
</protein>
<dbReference type="Proteomes" id="UP000028668">
    <property type="component" value="Segment"/>
</dbReference>
<feature type="region of interest" description="Disordered" evidence="1">
    <location>
        <begin position="78"/>
        <end position="105"/>
    </location>
</feature>